<evidence type="ECO:0000256" key="1">
    <source>
        <dbReference type="ARBA" id="ARBA00022448"/>
    </source>
</evidence>
<sequence length="255" mass="28938">MIEVDNIHKSFGDAHILKGVSTTFHKGQTNLIIGQSGSGKTVFLKCLLGLHSPEKGTISYDGKAYSKLNTDERRNLRQEMGMVFQGSALFDSMTVEGNVRFPLEMFTKQAKSEMQDRIDFVLKRVNLVDAHHKYPSEISGGMQKRVAIARAIVMNPKYLFCDEPNSGLDPKTAIVIDNLIQEITEEYEITTVINTHDMNSVMEIGKKIIFLKDGLKAWEGTNKDIFRTDNEAVTNFVYSSDLFKKVRQMYLEERN</sequence>
<accession>A0ABV8JNX4</accession>
<dbReference type="Proteomes" id="UP001595814">
    <property type="component" value="Unassembled WGS sequence"/>
</dbReference>
<protein>
    <submittedName>
        <fullName evidence="5">ABC transporter ATP-binding protein</fullName>
    </submittedName>
</protein>
<comment type="caution">
    <text evidence="5">The sequence shown here is derived from an EMBL/GenBank/DDBJ whole genome shotgun (WGS) entry which is preliminary data.</text>
</comment>
<name>A0ABV8JNX4_9FLAO</name>
<feature type="domain" description="ABC transporter" evidence="4">
    <location>
        <begin position="2"/>
        <end position="238"/>
    </location>
</feature>
<organism evidence="5 6">
    <name type="scientific">Euzebyella saccharophila</name>
    <dbReference type="NCBI Taxonomy" id="679664"/>
    <lineage>
        <taxon>Bacteria</taxon>
        <taxon>Pseudomonadati</taxon>
        <taxon>Bacteroidota</taxon>
        <taxon>Flavobacteriia</taxon>
        <taxon>Flavobacteriales</taxon>
        <taxon>Flavobacteriaceae</taxon>
        <taxon>Euzebyella</taxon>
    </lineage>
</organism>
<dbReference type="PANTHER" id="PTHR43023:SF6">
    <property type="entry name" value="INTERMEMBRANE PHOSPHOLIPID TRANSPORT SYSTEM ATP-BINDING PROTEIN MLAF"/>
    <property type="match status" value="1"/>
</dbReference>
<evidence type="ECO:0000259" key="4">
    <source>
        <dbReference type="PROSITE" id="PS50893"/>
    </source>
</evidence>
<reference evidence="6" key="1">
    <citation type="journal article" date="2019" name="Int. J. Syst. Evol. Microbiol.">
        <title>The Global Catalogue of Microorganisms (GCM) 10K type strain sequencing project: providing services to taxonomists for standard genome sequencing and annotation.</title>
        <authorList>
            <consortium name="The Broad Institute Genomics Platform"/>
            <consortium name="The Broad Institute Genome Sequencing Center for Infectious Disease"/>
            <person name="Wu L."/>
            <person name="Ma J."/>
        </authorList>
    </citation>
    <scope>NUCLEOTIDE SEQUENCE [LARGE SCALE GENOMIC DNA]</scope>
    <source>
        <strain evidence="6">CECT 7477</strain>
    </source>
</reference>
<dbReference type="PANTHER" id="PTHR43023">
    <property type="entry name" value="PROTEIN TRIGALACTOSYLDIACYLGLYCEROL 3, CHLOROPLASTIC"/>
    <property type="match status" value="1"/>
</dbReference>
<dbReference type="InterPro" id="IPR017871">
    <property type="entry name" value="ABC_transporter-like_CS"/>
</dbReference>
<dbReference type="PROSITE" id="PS50893">
    <property type="entry name" value="ABC_TRANSPORTER_2"/>
    <property type="match status" value="1"/>
</dbReference>
<dbReference type="PROSITE" id="PS00211">
    <property type="entry name" value="ABC_TRANSPORTER_1"/>
    <property type="match status" value="1"/>
</dbReference>
<dbReference type="Gene3D" id="3.40.50.300">
    <property type="entry name" value="P-loop containing nucleotide triphosphate hydrolases"/>
    <property type="match status" value="1"/>
</dbReference>
<dbReference type="SMART" id="SM00382">
    <property type="entry name" value="AAA"/>
    <property type="match status" value="1"/>
</dbReference>
<proteinExistence type="predicted"/>
<keyword evidence="1" id="KW-0813">Transport</keyword>
<keyword evidence="3 5" id="KW-0067">ATP-binding</keyword>
<gene>
    <name evidence="5" type="ORF">ACFOUT_11775</name>
</gene>
<evidence type="ECO:0000256" key="2">
    <source>
        <dbReference type="ARBA" id="ARBA00022741"/>
    </source>
</evidence>
<dbReference type="EMBL" id="JBHSAW010000008">
    <property type="protein sequence ID" value="MFC4096557.1"/>
    <property type="molecule type" value="Genomic_DNA"/>
</dbReference>
<dbReference type="SUPFAM" id="SSF52540">
    <property type="entry name" value="P-loop containing nucleoside triphosphate hydrolases"/>
    <property type="match status" value="1"/>
</dbReference>
<dbReference type="InterPro" id="IPR003593">
    <property type="entry name" value="AAA+_ATPase"/>
</dbReference>
<evidence type="ECO:0000256" key="3">
    <source>
        <dbReference type="ARBA" id="ARBA00022840"/>
    </source>
</evidence>
<dbReference type="RefSeq" id="WP_192463434.1">
    <property type="nucleotide sequence ID" value="NZ_JACYFJ010000008.1"/>
</dbReference>
<dbReference type="GO" id="GO:0005524">
    <property type="term" value="F:ATP binding"/>
    <property type="evidence" value="ECO:0007669"/>
    <property type="project" value="UniProtKB-KW"/>
</dbReference>
<dbReference type="InterPro" id="IPR003439">
    <property type="entry name" value="ABC_transporter-like_ATP-bd"/>
</dbReference>
<keyword evidence="6" id="KW-1185">Reference proteome</keyword>
<evidence type="ECO:0000313" key="5">
    <source>
        <dbReference type="EMBL" id="MFC4096557.1"/>
    </source>
</evidence>
<keyword evidence="2" id="KW-0547">Nucleotide-binding</keyword>
<evidence type="ECO:0000313" key="6">
    <source>
        <dbReference type="Proteomes" id="UP001595814"/>
    </source>
</evidence>
<dbReference type="InterPro" id="IPR027417">
    <property type="entry name" value="P-loop_NTPase"/>
</dbReference>
<dbReference type="Pfam" id="PF00005">
    <property type="entry name" value="ABC_tran"/>
    <property type="match status" value="1"/>
</dbReference>